<reference evidence="1" key="1">
    <citation type="journal article" date="2009" name="PLoS Genet.">
        <title>Sequencing, mapping, and analysis of 27,455 maize full-length cDNAs.</title>
        <authorList>
            <person name="Soderlund C."/>
            <person name="Descour A."/>
            <person name="Kudrna D."/>
            <person name="Bomhoff M."/>
            <person name="Boyd L."/>
            <person name="Currie J."/>
            <person name="Angelova A."/>
            <person name="Collura K."/>
            <person name="Wissotski M."/>
            <person name="Ashley E."/>
            <person name="Morrow D."/>
            <person name="Fernandes J."/>
            <person name="Walbot V."/>
            <person name="Yu Y."/>
        </authorList>
    </citation>
    <scope>NUCLEOTIDE SEQUENCE</scope>
    <source>
        <strain evidence="1">B73</strain>
    </source>
</reference>
<organism evidence="1">
    <name type="scientific">Zea mays</name>
    <name type="common">Maize</name>
    <dbReference type="NCBI Taxonomy" id="4577"/>
    <lineage>
        <taxon>Eukaryota</taxon>
        <taxon>Viridiplantae</taxon>
        <taxon>Streptophyta</taxon>
        <taxon>Embryophyta</taxon>
        <taxon>Tracheophyta</taxon>
        <taxon>Spermatophyta</taxon>
        <taxon>Magnoliopsida</taxon>
        <taxon>Liliopsida</taxon>
        <taxon>Poales</taxon>
        <taxon>Poaceae</taxon>
        <taxon>PACMAD clade</taxon>
        <taxon>Panicoideae</taxon>
        <taxon>Andropogonodae</taxon>
        <taxon>Andropogoneae</taxon>
        <taxon>Tripsacinae</taxon>
        <taxon>Zea</taxon>
    </lineage>
</organism>
<dbReference type="EMBL" id="BT061675">
    <property type="protein sequence ID" value="ACN26372.1"/>
    <property type="molecule type" value="mRNA"/>
</dbReference>
<dbReference type="AlphaFoldDB" id="C0HH69"/>
<proteinExistence type="evidence at transcript level"/>
<name>C0HH69_MAIZE</name>
<sequence>MEKRVVYLFLSQMIVTMTEQIYKKISPLPFSGDRIRFPRSCRLWKELNHSRGHAGGGKKSPMQRQLLIAGRHRAPPRPPPHQFADVLPLQFQSPCFQEHFEPV</sequence>
<accession>C0HH69</accession>
<reference evidence="1" key="2">
    <citation type="submission" date="2012-06" db="EMBL/GenBank/DDBJ databases">
        <authorList>
            <person name="Yu Y."/>
            <person name="Currie J."/>
            <person name="Lomeli R."/>
            <person name="Angelova A."/>
            <person name="Collura K."/>
            <person name="Wissotski M."/>
            <person name="Campos D."/>
            <person name="Kudrna D."/>
            <person name="Golser W."/>
            <person name="Ashely E."/>
            <person name="Descour A."/>
            <person name="Fernandes J."/>
            <person name="Soderlund C."/>
            <person name="Walbot V."/>
        </authorList>
    </citation>
    <scope>NUCLEOTIDE SEQUENCE</scope>
    <source>
        <strain evidence="1">B73</strain>
    </source>
</reference>
<protein>
    <submittedName>
        <fullName evidence="1">Uncharacterized protein</fullName>
    </submittedName>
</protein>
<evidence type="ECO:0000313" key="1">
    <source>
        <dbReference type="EMBL" id="ACN26372.1"/>
    </source>
</evidence>